<gene>
    <name evidence="2" type="ORF">D8790_01610</name>
</gene>
<evidence type="ECO:0000313" key="3">
    <source>
        <dbReference type="Proteomes" id="UP000278843"/>
    </source>
</evidence>
<dbReference type="AlphaFoldDB" id="A0A3R9M8C9"/>
<comment type="caution">
    <text evidence="2">The sequence shown here is derived from an EMBL/GenBank/DDBJ whole genome shotgun (WGS) entry which is preliminary data.</text>
</comment>
<dbReference type="InterPro" id="IPR001387">
    <property type="entry name" value="Cro/C1-type_HTH"/>
</dbReference>
<dbReference type="GO" id="GO:0003677">
    <property type="term" value="F:DNA binding"/>
    <property type="evidence" value="ECO:0007669"/>
    <property type="project" value="InterPro"/>
</dbReference>
<protein>
    <recommendedName>
        <fullName evidence="1">HTH cro/C1-type domain-containing protein</fullName>
    </recommendedName>
</protein>
<dbReference type="Pfam" id="PF13443">
    <property type="entry name" value="HTH_26"/>
    <property type="match status" value="1"/>
</dbReference>
<dbReference type="SUPFAM" id="SSF47413">
    <property type="entry name" value="lambda repressor-like DNA-binding domains"/>
    <property type="match status" value="1"/>
</dbReference>
<organism evidence="2 3">
    <name type="scientific">Streptococcus cristatus</name>
    <dbReference type="NCBI Taxonomy" id="45634"/>
    <lineage>
        <taxon>Bacteria</taxon>
        <taxon>Bacillati</taxon>
        <taxon>Bacillota</taxon>
        <taxon>Bacilli</taxon>
        <taxon>Lactobacillales</taxon>
        <taxon>Streptococcaceae</taxon>
        <taxon>Streptococcus</taxon>
    </lineage>
</organism>
<name>A0A3R9M8C9_STRCR</name>
<evidence type="ECO:0000313" key="2">
    <source>
        <dbReference type="EMBL" id="RSJ96959.1"/>
    </source>
</evidence>
<proteinExistence type="predicted"/>
<dbReference type="Gene3D" id="1.10.260.40">
    <property type="entry name" value="lambda repressor-like DNA-binding domains"/>
    <property type="match status" value="1"/>
</dbReference>
<accession>A0A3R9M8C9</accession>
<sequence length="56" mass="6182">MKKKDLMDITGISPTTISKMVKGESVSLVVLGKICRELDSDIGDIITIEKFILEDN</sequence>
<dbReference type="PROSITE" id="PS50943">
    <property type="entry name" value="HTH_CROC1"/>
    <property type="match status" value="1"/>
</dbReference>
<evidence type="ECO:0000259" key="1">
    <source>
        <dbReference type="PROSITE" id="PS50943"/>
    </source>
</evidence>
<reference evidence="2 3" key="1">
    <citation type="submission" date="2018-11" db="EMBL/GenBank/DDBJ databases">
        <title>Species Designations Belie Phenotypic and Genotypic Heterogeneity in Oral Streptococci.</title>
        <authorList>
            <person name="Velsko I."/>
        </authorList>
    </citation>
    <scope>NUCLEOTIDE SEQUENCE [LARGE SCALE GENOMIC DNA]</scope>
    <source>
        <strain evidence="2 3">BCC13</strain>
    </source>
</reference>
<dbReference type="InterPro" id="IPR010982">
    <property type="entry name" value="Lambda_DNA-bd_dom_sf"/>
</dbReference>
<dbReference type="EMBL" id="RJPU01000001">
    <property type="protein sequence ID" value="RSJ96959.1"/>
    <property type="molecule type" value="Genomic_DNA"/>
</dbReference>
<dbReference type="Proteomes" id="UP000278843">
    <property type="component" value="Unassembled WGS sequence"/>
</dbReference>
<feature type="domain" description="HTH cro/C1-type" evidence="1">
    <location>
        <begin position="8"/>
        <end position="45"/>
    </location>
</feature>